<dbReference type="InterPro" id="IPR003675">
    <property type="entry name" value="Rce1/LyrA-like_dom"/>
</dbReference>
<feature type="domain" description="CAAX prenyl protease 2/Lysostaphin resistance protein A-like" evidence="2">
    <location>
        <begin position="127"/>
        <end position="220"/>
    </location>
</feature>
<reference evidence="4" key="1">
    <citation type="journal article" date="2019" name="Int. J. Syst. Evol. Microbiol.">
        <title>The Global Catalogue of Microorganisms (GCM) 10K type strain sequencing project: providing services to taxonomists for standard genome sequencing and annotation.</title>
        <authorList>
            <consortium name="The Broad Institute Genomics Platform"/>
            <consortium name="The Broad Institute Genome Sequencing Center for Infectious Disease"/>
            <person name="Wu L."/>
            <person name="Ma J."/>
        </authorList>
    </citation>
    <scope>NUCLEOTIDE SEQUENCE [LARGE SCALE GENOMIC DNA]</scope>
    <source>
        <strain evidence="4">VKM B-3159</strain>
    </source>
</reference>
<keyword evidence="4" id="KW-1185">Reference proteome</keyword>
<dbReference type="GO" id="GO:0006508">
    <property type="term" value="P:proteolysis"/>
    <property type="evidence" value="ECO:0007669"/>
    <property type="project" value="UniProtKB-KW"/>
</dbReference>
<sequence length="234" mass="26644">MKSGLIVWFRPVSMFSVQERARVFPFIGFILLLAAEPLLKTGLTSIGLSVQLTYVLRTLLAVCVLFYYREHYIELVQRPRVHHVFWALLSGLIVFLLWILPYPEWIGSKKSGSFAIPIMGNPADLFWLACRWTGSALIVPVIEELFWRSYLMRKLDASDFMAVSPVTASAYAVVASSVLFAVEHQLWLAGLLAGLVYACLYRRFQLLWVSVLAHMTTNAILGMWVIAGGHWLYW</sequence>
<name>A0ABT9JUF0_9PROT</name>
<feature type="transmembrane region" description="Helical" evidence="1">
    <location>
        <begin position="159"/>
        <end position="180"/>
    </location>
</feature>
<protein>
    <submittedName>
        <fullName evidence="3">CAAX prenyl protease-related protein</fullName>
    </submittedName>
</protein>
<dbReference type="GO" id="GO:0008233">
    <property type="term" value="F:peptidase activity"/>
    <property type="evidence" value="ECO:0007669"/>
    <property type="project" value="UniProtKB-KW"/>
</dbReference>
<evidence type="ECO:0000256" key="1">
    <source>
        <dbReference type="SAM" id="Phobius"/>
    </source>
</evidence>
<dbReference type="RefSeq" id="WP_306389937.1">
    <property type="nucleotide sequence ID" value="NZ_JAVCAP010000021.1"/>
</dbReference>
<accession>A0ABT9JUF0</accession>
<dbReference type="InterPro" id="IPR014346">
    <property type="entry name" value="Prenyl_protease-related"/>
</dbReference>
<feature type="transmembrane region" description="Helical" evidence="1">
    <location>
        <begin position="45"/>
        <end position="68"/>
    </location>
</feature>
<evidence type="ECO:0000313" key="4">
    <source>
        <dbReference type="Proteomes" id="UP001225906"/>
    </source>
</evidence>
<keyword evidence="3" id="KW-0645">Protease</keyword>
<gene>
    <name evidence="3" type="ORF">Q9291_10175</name>
</gene>
<feature type="transmembrane region" description="Helical" evidence="1">
    <location>
        <begin position="80"/>
        <end position="100"/>
    </location>
</feature>
<dbReference type="NCBIfam" id="TIGR03008">
    <property type="entry name" value="pepcterm_CAAX"/>
    <property type="match status" value="1"/>
</dbReference>
<feature type="transmembrane region" description="Helical" evidence="1">
    <location>
        <begin position="21"/>
        <end position="39"/>
    </location>
</feature>
<keyword evidence="1" id="KW-1133">Transmembrane helix</keyword>
<dbReference type="Pfam" id="PF02517">
    <property type="entry name" value="Rce1-like"/>
    <property type="match status" value="1"/>
</dbReference>
<keyword evidence="1" id="KW-0472">Membrane</keyword>
<comment type="caution">
    <text evidence="3">The sequence shown here is derived from an EMBL/GenBank/DDBJ whole genome shotgun (WGS) entry which is preliminary data.</text>
</comment>
<feature type="transmembrane region" description="Helical" evidence="1">
    <location>
        <begin position="186"/>
        <end position="204"/>
    </location>
</feature>
<feature type="transmembrane region" description="Helical" evidence="1">
    <location>
        <begin position="211"/>
        <end position="233"/>
    </location>
</feature>
<keyword evidence="3" id="KW-0378">Hydrolase</keyword>
<dbReference type="EMBL" id="JAVCAP010000021">
    <property type="protein sequence ID" value="MDP8568213.1"/>
    <property type="molecule type" value="Genomic_DNA"/>
</dbReference>
<evidence type="ECO:0000313" key="3">
    <source>
        <dbReference type="EMBL" id="MDP8568213.1"/>
    </source>
</evidence>
<evidence type="ECO:0000259" key="2">
    <source>
        <dbReference type="Pfam" id="PF02517"/>
    </source>
</evidence>
<dbReference type="Proteomes" id="UP001225906">
    <property type="component" value="Unassembled WGS sequence"/>
</dbReference>
<organism evidence="3 4">
    <name type="scientific">Methylophilus aquaticus</name>
    <dbReference type="NCBI Taxonomy" id="1971610"/>
    <lineage>
        <taxon>Bacteria</taxon>
        <taxon>Pseudomonadati</taxon>
        <taxon>Pseudomonadota</taxon>
        <taxon>Betaproteobacteria</taxon>
        <taxon>Nitrosomonadales</taxon>
        <taxon>Methylophilaceae</taxon>
        <taxon>Methylophilus</taxon>
    </lineage>
</organism>
<proteinExistence type="predicted"/>
<keyword evidence="1" id="KW-0812">Transmembrane</keyword>
<feature type="transmembrane region" description="Helical" evidence="1">
    <location>
        <begin position="125"/>
        <end position="147"/>
    </location>
</feature>